<evidence type="ECO:0000256" key="1">
    <source>
        <dbReference type="NCBIfam" id="TIGR01796"/>
    </source>
</evidence>
<gene>
    <name evidence="3" type="primary">aroH</name>
    <name evidence="3" type="ORF">H6G14_20215</name>
</gene>
<dbReference type="SUPFAM" id="SSF55298">
    <property type="entry name" value="YjgF-like"/>
    <property type="match status" value="1"/>
</dbReference>
<keyword evidence="2" id="KW-0057">Aromatic amino acid biosynthesis</keyword>
<dbReference type="EC" id="5.4.99.5" evidence="1 2"/>
<organism evidence="3 4">
    <name type="scientific">Nostoc parmelioides FACHB-3921</name>
    <dbReference type="NCBI Taxonomy" id="2692909"/>
    <lineage>
        <taxon>Bacteria</taxon>
        <taxon>Bacillati</taxon>
        <taxon>Cyanobacteriota</taxon>
        <taxon>Cyanophyceae</taxon>
        <taxon>Nostocales</taxon>
        <taxon>Nostocaceae</taxon>
        <taxon>Nostoc</taxon>
    </lineage>
</organism>
<comment type="catalytic activity">
    <reaction evidence="2">
        <text>chorismate = prephenate</text>
        <dbReference type="Rhea" id="RHEA:13897"/>
        <dbReference type="ChEBI" id="CHEBI:29748"/>
        <dbReference type="ChEBI" id="CHEBI:29934"/>
        <dbReference type="EC" id="5.4.99.5"/>
    </reaction>
</comment>
<comment type="caution">
    <text evidence="3">The sequence shown here is derived from an EMBL/GenBank/DDBJ whole genome shotgun (WGS) entry which is preliminary data.</text>
</comment>
<evidence type="ECO:0000313" key="3">
    <source>
        <dbReference type="EMBL" id="MBD2253602.1"/>
    </source>
</evidence>
<dbReference type="InterPro" id="IPR035959">
    <property type="entry name" value="RutC-like_sf"/>
</dbReference>
<protein>
    <recommendedName>
        <fullName evidence="1 2">chorismate mutase</fullName>
        <ecNumber evidence="1 2">5.4.99.5</ecNumber>
    </recommendedName>
</protein>
<accession>A0ABR8BHL3</accession>
<dbReference type="RefSeq" id="WP_190569126.1">
    <property type="nucleotide sequence ID" value="NZ_JACJQL010000034.1"/>
</dbReference>
<dbReference type="NCBIfam" id="TIGR01796">
    <property type="entry name" value="CM_mono_aroH"/>
    <property type="match status" value="1"/>
</dbReference>
<keyword evidence="2" id="KW-0028">Amino-acid biosynthesis</keyword>
<name>A0ABR8BHL3_9NOSO</name>
<evidence type="ECO:0000256" key="2">
    <source>
        <dbReference type="PROSITE-ProRule" id="PRU00514"/>
    </source>
</evidence>
<dbReference type="InterPro" id="IPR008243">
    <property type="entry name" value="Chorismate_mutase_AroH"/>
</dbReference>
<evidence type="ECO:0000313" key="4">
    <source>
        <dbReference type="Proteomes" id="UP000621307"/>
    </source>
</evidence>
<dbReference type="PROSITE" id="PS51167">
    <property type="entry name" value="CHORISMATE_MUT_1"/>
    <property type="match status" value="1"/>
</dbReference>
<reference evidence="3 4" key="1">
    <citation type="journal article" date="2020" name="ISME J.">
        <title>Comparative genomics reveals insights into cyanobacterial evolution and habitat adaptation.</title>
        <authorList>
            <person name="Chen M.Y."/>
            <person name="Teng W.K."/>
            <person name="Zhao L."/>
            <person name="Hu C.X."/>
            <person name="Zhou Y.K."/>
            <person name="Han B.P."/>
            <person name="Song L.R."/>
            <person name="Shu W.S."/>
        </authorList>
    </citation>
    <scope>NUCLEOTIDE SEQUENCE [LARGE SCALE GENOMIC DNA]</scope>
    <source>
        <strain evidence="3 4">FACHB-3921</strain>
    </source>
</reference>
<dbReference type="GO" id="GO:0004106">
    <property type="term" value="F:chorismate mutase activity"/>
    <property type="evidence" value="ECO:0007669"/>
    <property type="project" value="UniProtKB-EC"/>
</dbReference>
<keyword evidence="2 3" id="KW-0413">Isomerase</keyword>
<dbReference type="PIRSF" id="PIRSF005965">
    <property type="entry name" value="Chor_mut_AroH"/>
    <property type="match status" value="1"/>
</dbReference>
<dbReference type="Gene3D" id="3.30.1330.40">
    <property type="entry name" value="RutC-like"/>
    <property type="match status" value="1"/>
</dbReference>
<keyword evidence="4" id="KW-1185">Reference proteome</keyword>
<dbReference type="Pfam" id="PF07736">
    <property type="entry name" value="CM_1"/>
    <property type="match status" value="1"/>
</dbReference>
<proteinExistence type="predicted"/>
<dbReference type="EMBL" id="JACJQL010000034">
    <property type="protein sequence ID" value="MBD2253602.1"/>
    <property type="molecule type" value="Genomic_DNA"/>
</dbReference>
<dbReference type="PANTHER" id="PTHR21164:SF0">
    <property type="entry name" value="CHORISMATE MUTASE AROH"/>
    <property type="match status" value="1"/>
</dbReference>
<dbReference type="CDD" id="cd02185">
    <property type="entry name" value="AroH"/>
    <property type="match status" value="1"/>
</dbReference>
<dbReference type="Proteomes" id="UP000621307">
    <property type="component" value="Unassembled WGS sequence"/>
</dbReference>
<sequence length="137" mass="15583">MEWRLRAIRGATTVSENSVEAIREAVSELLDELEGRNQLQPQDMISVTFSVTRDLDAIFPAAIARPRPGWDNVAMLDVQQMHVEGSLQRCIRFLIHAYLPASTPINHIYLREARKLRPDWSFPQALQAAQPVVESTF</sequence>
<dbReference type="PANTHER" id="PTHR21164">
    <property type="entry name" value="CHORISMATE MUTASE"/>
    <property type="match status" value="1"/>
</dbReference>